<accession>A0A9X2KL18</accession>
<dbReference type="Proteomes" id="UP001139451">
    <property type="component" value="Unassembled WGS sequence"/>
</dbReference>
<organism evidence="2 3">
    <name type="scientific">Sphingomonas tagetis</name>
    <dbReference type="NCBI Taxonomy" id="2949092"/>
    <lineage>
        <taxon>Bacteria</taxon>
        <taxon>Pseudomonadati</taxon>
        <taxon>Pseudomonadota</taxon>
        <taxon>Alphaproteobacteria</taxon>
        <taxon>Sphingomonadales</taxon>
        <taxon>Sphingomonadaceae</taxon>
        <taxon>Sphingomonas</taxon>
    </lineage>
</organism>
<evidence type="ECO:0000259" key="1">
    <source>
        <dbReference type="Pfam" id="PF03417"/>
    </source>
</evidence>
<comment type="caution">
    <text evidence="2">The sequence shown here is derived from an EMBL/GenBank/DDBJ whole genome shotgun (WGS) entry which is preliminary data.</text>
</comment>
<dbReference type="NCBIfam" id="NF040521">
    <property type="entry name" value="C45_proenzyme"/>
    <property type="match status" value="1"/>
</dbReference>
<name>A0A9X2KL18_9SPHN</name>
<reference evidence="2" key="1">
    <citation type="submission" date="2022-05" db="EMBL/GenBank/DDBJ databases">
        <title>Sphingomonas sp. strain MG17 Genome sequencing and assembly.</title>
        <authorList>
            <person name="Kim I."/>
        </authorList>
    </citation>
    <scope>NUCLEOTIDE SEQUENCE</scope>
    <source>
        <strain evidence="2">MG17</strain>
    </source>
</reference>
<dbReference type="PANTHER" id="PTHR34180:SF1">
    <property type="entry name" value="BETA-ALANYL-DOPAMINE_CARCININE HYDROLASE"/>
    <property type="match status" value="1"/>
</dbReference>
<protein>
    <submittedName>
        <fullName evidence="2">C45 family peptidase</fullName>
    </submittedName>
</protein>
<dbReference type="InterPro" id="IPR047794">
    <property type="entry name" value="C45_proenzyme-like"/>
</dbReference>
<gene>
    <name evidence="2" type="ORF">M9978_05895</name>
</gene>
<sequence length="383" mass="41363">MTKPCRVIEIWGTPRARGERYGAAAQGEIRAGVGHYLKQMAQTGLSESGMAELAQGYLPIIENFDAGHVEEMRGIAAGADVPLAHVLLMNARTELLKMAKLPQLRAALELERGADGCSTIIVQPERAAEGRLIHAHNWDWKATCADTCVVLRIRNDDGPDILTFTEAGGLARFGFNAAGIAITGNYLECERDYTQLGVPLALLRRKVLQEANPSLAFAAAYVPAKSASNNLAISHAESGVVHDLECAPDETFVVEPVDGLLVHTNHWLSPIALGKFREPGIVDSPCSFWREQRARRLLQDVAKIGVEDVRRVLLDDLGAPLSICVPPRASNVTGRTATVASLIMRPALGEMEIAMMPSEGGRYVRYTLADESARAAEPQAANG</sequence>
<dbReference type="PANTHER" id="PTHR34180">
    <property type="entry name" value="PEPTIDASE C45"/>
    <property type="match status" value="1"/>
</dbReference>
<dbReference type="RefSeq" id="WP_254292067.1">
    <property type="nucleotide sequence ID" value="NZ_JAMLDX010000003.1"/>
</dbReference>
<evidence type="ECO:0000313" key="3">
    <source>
        <dbReference type="Proteomes" id="UP001139451"/>
    </source>
</evidence>
<dbReference type="InterPro" id="IPR047801">
    <property type="entry name" value="Peptidase_C45"/>
</dbReference>
<evidence type="ECO:0000313" key="2">
    <source>
        <dbReference type="EMBL" id="MCP3729956.1"/>
    </source>
</evidence>
<dbReference type="Pfam" id="PF03417">
    <property type="entry name" value="AAT"/>
    <property type="match status" value="1"/>
</dbReference>
<keyword evidence="3" id="KW-1185">Reference proteome</keyword>
<dbReference type="AlphaFoldDB" id="A0A9X2KL18"/>
<dbReference type="Gene3D" id="3.60.60.10">
    <property type="entry name" value="Penicillin V Acylase, Chain A"/>
    <property type="match status" value="1"/>
</dbReference>
<dbReference type="Gene3D" id="1.10.10.2120">
    <property type="match status" value="1"/>
</dbReference>
<dbReference type="EMBL" id="JAMLDX010000003">
    <property type="protein sequence ID" value="MCP3729956.1"/>
    <property type="molecule type" value="Genomic_DNA"/>
</dbReference>
<feature type="domain" description="Peptidase C45 hydrolase" evidence="1">
    <location>
        <begin position="131"/>
        <end position="353"/>
    </location>
</feature>
<dbReference type="InterPro" id="IPR005079">
    <property type="entry name" value="Peptidase_C45_hydrolase"/>
</dbReference>
<proteinExistence type="predicted"/>